<organism evidence="5 6">
    <name type="scientific">Candidatus Allofournierella pullistercoris</name>
    <dbReference type="NCBI Taxonomy" id="2838597"/>
    <lineage>
        <taxon>Bacteria</taxon>
        <taxon>Bacillati</taxon>
        <taxon>Bacillota</taxon>
        <taxon>Clostridia</taxon>
        <taxon>Eubacteriales</taxon>
        <taxon>Oscillospiraceae</taxon>
        <taxon>Allofournierella</taxon>
    </lineage>
</organism>
<evidence type="ECO:0000256" key="3">
    <source>
        <dbReference type="ARBA" id="ARBA00023163"/>
    </source>
</evidence>
<dbReference type="PROSITE" id="PS51118">
    <property type="entry name" value="HTH_HXLR"/>
    <property type="match status" value="1"/>
</dbReference>
<keyword evidence="2" id="KW-0238">DNA-binding</keyword>
<dbReference type="InterPro" id="IPR002577">
    <property type="entry name" value="HTH_HxlR"/>
</dbReference>
<gene>
    <name evidence="5" type="ORF">H9882_03170</name>
</gene>
<accession>A0A948T276</accession>
<dbReference type="GO" id="GO:0003677">
    <property type="term" value="F:DNA binding"/>
    <property type="evidence" value="ECO:0007669"/>
    <property type="project" value="UniProtKB-KW"/>
</dbReference>
<dbReference type="Proteomes" id="UP000713596">
    <property type="component" value="Unassembled WGS sequence"/>
</dbReference>
<dbReference type="InterPro" id="IPR036390">
    <property type="entry name" value="WH_DNA-bd_sf"/>
</dbReference>
<reference evidence="5" key="1">
    <citation type="journal article" date="2021" name="PeerJ">
        <title>Extensive microbial diversity within the chicken gut microbiome revealed by metagenomics and culture.</title>
        <authorList>
            <person name="Gilroy R."/>
            <person name="Ravi A."/>
            <person name="Getino M."/>
            <person name="Pursley I."/>
            <person name="Horton D.L."/>
            <person name="Alikhan N.F."/>
            <person name="Baker D."/>
            <person name="Gharbi K."/>
            <person name="Hall N."/>
            <person name="Watson M."/>
            <person name="Adriaenssens E.M."/>
            <person name="Foster-Nyarko E."/>
            <person name="Jarju S."/>
            <person name="Secka A."/>
            <person name="Antonio M."/>
            <person name="Oren A."/>
            <person name="Chaudhuri R.R."/>
            <person name="La Ragione R."/>
            <person name="Hildebrand F."/>
            <person name="Pallen M.J."/>
        </authorList>
    </citation>
    <scope>NUCLEOTIDE SEQUENCE</scope>
    <source>
        <strain evidence="5">B5_2728</strain>
    </source>
</reference>
<sequence>MLTKCLRELERDELISRKQYSTIPPTVEYSLTQRGKTLIPALESVYQWADEQMHKG</sequence>
<evidence type="ECO:0000256" key="2">
    <source>
        <dbReference type="ARBA" id="ARBA00023125"/>
    </source>
</evidence>
<comment type="caution">
    <text evidence="5">The sequence shown here is derived from an EMBL/GenBank/DDBJ whole genome shotgun (WGS) entry which is preliminary data.</text>
</comment>
<dbReference type="PANTHER" id="PTHR33204">
    <property type="entry name" value="TRANSCRIPTIONAL REGULATOR, MARR FAMILY"/>
    <property type="match status" value="1"/>
</dbReference>
<evidence type="ECO:0000256" key="1">
    <source>
        <dbReference type="ARBA" id="ARBA00023015"/>
    </source>
</evidence>
<protein>
    <submittedName>
        <fullName evidence="5">Winged helix-turn-helix transcriptional regulator</fullName>
    </submittedName>
</protein>
<reference evidence="5" key="2">
    <citation type="submission" date="2021-04" db="EMBL/GenBank/DDBJ databases">
        <authorList>
            <person name="Gilroy R."/>
        </authorList>
    </citation>
    <scope>NUCLEOTIDE SEQUENCE</scope>
    <source>
        <strain evidence="5">B5_2728</strain>
    </source>
</reference>
<keyword evidence="3" id="KW-0804">Transcription</keyword>
<proteinExistence type="predicted"/>
<evidence type="ECO:0000313" key="5">
    <source>
        <dbReference type="EMBL" id="MBU3805876.1"/>
    </source>
</evidence>
<dbReference type="Gene3D" id="1.10.10.10">
    <property type="entry name" value="Winged helix-like DNA-binding domain superfamily/Winged helix DNA-binding domain"/>
    <property type="match status" value="1"/>
</dbReference>
<dbReference type="SUPFAM" id="SSF46785">
    <property type="entry name" value="Winged helix' DNA-binding domain"/>
    <property type="match status" value="1"/>
</dbReference>
<dbReference type="EMBL" id="JAHLFP010000022">
    <property type="protein sequence ID" value="MBU3805876.1"/>
    <property type="molecule type" value="Genomic_DNA"/>
</dbReference>
<evidence type="ECO:0000259" key="4">
    <source>
        <dbReference type="PROSITE" id="PS51118"/>
    </source>
</evidence>
<dbReference type="AlphaFoldDB" id="A0A948T276"/>
<evidence type="ECO:0000313" key="6">
    <source>
        <dbReference type="Proteomes" id="UP000713596"/>
    </source>
</evidence>
<feature type="domain" description="HTH hxlR-type" evidence="4">
    <location>
        <begin position="1"/>
        <end position="56"/>
    </location>
</feature>
<dbReference type="InterPro" id="IPR036388">
    <property type="entry name" value="WH-like_DNA-bd_sf"/>
</dbReference>
<name>A0A948T276_9FIRM</name>
<dbReference type="Pfam" id="PF01638">
    <property type="entry name" value="HxlR"/>
    <property type="match status" value="1"/>
</dbReference>
<keyword evidence="1" id="KW-0805">Transcription regulation</keyword>